<name>A0A0A0IE08_CLONO</name>
<dbReference type="GO" id="GO:0003700">
    <property type="term" value="F:DNA-binding transcription factor activity"/>
    <property type="evidence" value="ECO:0007669"/>
    <property type="project" value="InterPro"/>
</dbReference>
<dbReference type="PANTHER" id="PTHR30126:SF40">
    <property type="entry name" value="HTH-TYPE TRANSCRIPTIONAL REGULATOR GLTR"/>
    <property type="match status" value="1"/>
</dbReference>
<dbReference type="PRINTS" id="PR00039">
    <property type="entry name" value="HTHLYSR"/>
</dbReference>
<dbReference type="Gene3D" id="3.40.190.10">
    <property type="entry name" value="Periplasmic binding protein-like II"/>
    <property type="match status" value="2"/>
</dbReference>
<dbReference type="Pfam" id="PF03466">
    <property type="entry name" value="LysR_substrate"/>
    <property type="match status" value="1"/>
</dbReference>
<dbReference type="SUPFAM" id="SSF46785">
    <property type="entry name" value="Winged helix' DNA-binding domain"/>
    <property type="match status" value="1"/>
</dbReference>
<keyword evidence="4" id="KW-0804">Transcription</keyword>
<organism evidence="6 7">
    <name type="scientific">Clostridium novyi A str. 4552</name>
    <dbReference type="NCBI Taxonomy" id="1444289"/>
    <lineage>
        <taxon>Bacteria</taxon>
        <taxon>Bacillati</taxon>
        <taxon>Bacillota</taxon>
        <taxon>Clostridia</taxon>
        <taxon>Eubacteriales</taxon>
        <taxon>Clostridiaceae</taxon>
        <taxon>Clostridium</taxon>
    </lineage>
</organism>
<dbReference type="InterPro" id="IPR005119">
    <property type="entry name" value="LysR_subst-bd"/>
</dbReference>
<dbReference type="InterPro" id="IPR036388">
    <property type="entry name" value="WH-like_DNA-bd_sf"/>
</dbReference>
<comment type="similarity">
    <text evidence="1">Belongs to the LysR transcriptional regulatory family.</text>
</comment>
<dbReference type="Gene3D" id="1.10.10.10">
    <property type="entry name" value="Winged helix-like DNA-binding domain superfamily/Winged helix DNA-binding domain"/>
    <property type="match status" value="1"/>
</dbReference>
<accession>A0A0A0IE08</accession>
<sequence>MDLETIQTFLLISKNNSFTETAKEMFCTQAAVSMRIKRLEKYLNCNLFNRKSKKAELTKDGTLFLPYAQQISNTFINAKKHLLQSKLMEQSEISITSSSTPGTYILPNILFLFRQKYPFITVVNNVQYTQNVIDGILNKTYCLGIISQPYLSDNEDILCEPILEDPLVIVVNNNHPWAKKKRIFFHEMKNETFLISNPNTSLIDYLEKTGNFKFISKNICVVGSVEAIKQSIYDNLGISVVSESAVKQELSLGLLSKVELVNDINLMRHVYYIKRKDEKLPLSTELFLKFAKEIMISKSRGIEPSELCETSDE</sequence>
<dbReference type="RefSeq" id="WP_039252779.1">
    <property type="nucleotide sequence ID" value="NZ_JENJ01000006.1"/>
</dbReference>
<evidence type="ECO:0000256" key="3">
    <source>
        <dbReference type="ARBA" id="ARBA00023125"/>
    </source>
</evidence>
<dbReference type="Proteomes" id="UP000030012">
    <property type="component" value="Unassembled WGS sequence"/>
</dbReference>
<feature type="domain" description="HTH lysR-type" evidence="5">
    <location>
        <begin position="1"/>
        <end position="58"/>
    </location>
</feature>
<evidence type="ECO:0000313" key="6">
    <source>
        <dbReference type="EMBL" id="KGM97855.1"/>
    </source>
</evidence>
<dbReference type="Pfam" id="PF00126">
    <property type="entry name" value="HTH_1"/>
    <property type="match status" value="1"/>
</dbReference>
<dbReference type="GO" id="GO:0000976">
    <property type="term" value="F:transcription cis-regulatory region binding"/>
    <property type="evidence" value="ECO:0007669"/>
    <property type="project" value="TreeGrafter"/>
</dbReference>
<evidence type="ECO:0000256" key="1">
    <source>
        <dbReference type="ARBA" id="ARBA00009437"/>
    </source>
</evidence>
<dbReference type="AlphaFoldDB" id="A0A0A0IE08"/>
<dbReference type="SUPFAM" id="SSF53850">
    <property type="entry name" value="Periplasmic binding protein-like II"/>
    <property type="match status" value="1"/>
</dbReference>
<keyword evidence="2" id="KW-0805">Transcription regulation</keyword>
<dbReference type="FunFam" id="1.10.10.10:FF:000001">
    <property type="entry name" value="LysR family transcriptional regulator"/>
    <property type="match status" value="1"/>
</dbReference>
<evidence type="ECO:0000259" key="5">
    <source>
        <dbReference type="PROSITE" id="PS50931"/>
    </source>
</evidence>
<dbReference type="InterPro" id="IPR036390">
    <property type="entry name" value="WH_DNA-bd_sf"/>
</dbReference>
<dbReference type="OrthoDB" id="1652954at2"/>
<evidence type="ECO:0000256" key="2">
    <source>
        <dbReference type="ARBA" id="ARBA00023015"/>
    </source>
</evidence>
<comment type="caution">
    <text evidence="6">The sequence shown here is derived from an EMBL/GenBank/DDBJ whole genome shotgun (WGS) entry which is preliminary data.</text>
</comment>
<reference evidence="6 7" key="1">
    <citation type="submission" date="2014-01" db="EMBL/GenBank/DDBJ databases">
        <title>Plasmidome dynamics in the species complex Clostridium novyi sensu lato converts strains of independent lineages into distinctly different pathogens.</title>
        <authorList>
            <person name="Skarin H."/>
            <person name="Segerman B."/>
        </authorList>
    </citation>
    <scope>NUCLEOTIDE SEQUENCE [LARGE SCALE GENOMIC DNA]</scope>
    <source>
        <strain evidence="6 7">4552</strain>
    </source>
</reference>
<gene>
    <name evidence="6" type="ORF">Z968_02345</name>
</gene>
<keyword evidence="3" id="KW-0238">DNA-binding</keyword>
<dbReference type="InterPro" id="IPR000847">
    <property type="entry name" value="LysR_HTH_N"/>
</dbReference>
<evidence type="ECO:0000256" key="4">
    <source>
        <dbReference type="ARBA" id="ARBA00023163"/>
    </source>
</evidence>
<dbReference type="EMBL" id="JENJ01000006">
    <property type="protein sequence ID" value="KGM97855.1"/>
    <property type="molecule type" value="Genomic_DNA"/>
</dbReference>
<protein>
    <submittedName>
        <fullName evidence="6">Transcriptional regulator</fullName>
    </submittedName>
</protein>
<evidence type="ECO:0000313" key="7">
    <source>
        <dbReference type="Proteomes" id="UP000030012"/>
    </source>
</evidence>
<dbReference type="PANTHER" id="PTHR30126">
    <property type="entry name" value="HTH-TYPE TRANSCRIPTIONAL REGULATOR"/>
    <property type="match status" value="1"/>
</dbReference>
<dbReference type="PROSITE" id="PS50931">
    <property type="entry name" value="HTH_LYSR"/>
    <property type="match status" value="1"/>
</dbReference>
<proteinExistence type="inferred from homology"/>